<organism evidence="2 3">
    <name type="scientific">Xanthomonas perforans</name>
    <dbReference type="NCBI Taxonomy" id="442694"/>
    <lineage>
        <taxon>Bacteria</taxon>
        <taxon>Pseudomonadati</taxon>
        <taxon>Pseudomonadota</taxon>
        <taxon>Gammaproteobacteria</taxon>
        <taxon>Lysobacterales</taxon>
        <taxon>Lysobacteraceae</taxon>
        <taxon>Xanthomonas</taxon>
    </lineage>
</organism>
<dbReference type="EMBL" id="JAAGYU010001032">
    <property type="protein sequence ID" value="NEL79870.1"/>
    <property type="molecule type" value="Genomic_DNA"/>
</dbReference>
<name>A0A7X5N1R7_XANPE</name>
<keyword evidence="1" id="KW-1133">Transmembrane helix</keyword>
<accession>A0A7X5N1R7</accession>
<dbReference type="AlphaFoldDB" id="A0A7X5N1R7"/>
<evidence type="ECO:0000313" key="3">
    <source>
        <dbReference type="Proteomes" id="UP000471082"/>
    </source>
</evidence>
<comment type="caution">
    <text evidence="2">The sequence shown here is derived from an EMBL/GenBank/DDBJ whole genome shotgun (WGS) entry which is preliminary data.</text>
</comment>
<keyword evidence="1" id="KW-0472">Membrane</keyword>
<feature type="non-terminal residue" evidence="2">
    <location>
        <position position="60"/>
    </location>
</feature>
<evidence type="ECO:0000256" key="1">
    <source>
        <dbReference type="SAM" id="Phobius"/>
    </source>
</evidence>
<feature type="transmembrane region" description="Helical" evidence="1">
    <location>
        <begin position="20"/>
        <end position="48"/>
    </location>
</feature>
<gene>
    <name evidence="2" type="ORF">G3W61_26965</name>
</gene>
<evidence type="ECO:0000313" key="2">
    <source>
        <dbReference type="EMBL" id="NEL79870.1"/>
    </source>
</evidence>
<keyword evidence="1" id="KW-0812">Transmembrane</keyword>
<protein>
    <submittedName>
        <fullName evidence="2">AI-2E family transporter</fullName>
    </submittedName>
</protein>
<sequence>MTLTPEAEIALFLRRLKWVAVTVGVLWVVSLLSPILTPFVLALLLAWLGDPLVDRIERAG</sequence>
<dbReference type="Proteomes" id="UP000471082">
    <property type="component" value="Unassembled WGS sequence"/>
</dbReference>
<proteinExistence type="predicted"/>
<reference evidence="2 3" key="1">
    <citation type="submission" date="2019-11" db="EMBL/GenBank/DDBJ databases">
        <title>Genome-resolved metagenomics to study the prevalence of co-infection and intraspecific heterogeneity among plant pathogen metapopulations.</title>
        <authorList>
            <person name="Newberry E."/>
            <person name="Bhandari R."/>
            <person name="Kemble J."/>
            <person name="Sikora E."/>
            <person name="Potnis N."/>
        </authorList>
    </citation>
    <scope>NUCLEOTIDE SEQUENCE [LARGE SCALE GENOMIC DNA]</scope>
    <source>
        <strain evidence="2">Xp_Tom_Tuscaloosa_18b</strain>
    </source>
</reference>